<dbReference type="AlphaFoldDB" id="E5Y7Y5"/>
<proteinExistence type="predicted"/>
<keyword evidence="2" id="KW-0732">Signal</keyword>
<protein>
    <recommendedName>
        <fullName evidence="5">Acid shock protein</fullName>
    </recommendedName>
</protein>
<feature type="signal peptide" evidence="2">
    <location>
        <begin position="1"/>
        <end position="24"/>
    </location>
</feature>
<comment type="caution">
    <text evidence="3">The sequence shown here is derived from an EMBL/GenBank/DDBJ whole genome shotgun (WGS) entry which is preliminary data.</text>
</comment>
<accession>E5Y7Y5</accession>
<dbReference type="GeneID" id="78085443"/>
<dbReference type="Proteomes" id="UP000006034">
    <property type="component" value="Unassembled WGS sequence"/>
</dbReference>
<evidence type="ECO:0000256" key="1">
    <source>
        <dbReference type="SAM" id="MobiDB-lite"/>
    </source>
</evidence>
<reference evidence="3 4" key="1">
    <citation type="submission" date="2010-10" db="EMBL/GenBank/DDBJ databases">
        <authorList>
            <consortium name="The Broad Institute Genome Sequencing Platform"/>
            <person name="Ward D."/>
            <person name="Earl A."/>
            <person name="Feldgarden M."/>
            <person name="Young S.K."/>
            <person name="Gargeya S."/>
            <person name="Zeng Q."/>
            <person name="Alvarado L."/>
            <person name="Berlin A."/>
            <person name="Bochicchio J."/>
            <person name="Chapman S.B."/>
            <person name="Chen Z."/>
            <person name="Freedman E."/>
            <person name="Gellesch M."/>
            <person name="Goldberg J."/>
            <person name="Griggs A."/>
            <person name="Gujja S."/>
            <person name="Heilman E."/>
            <person name="Heiman D."/>
            <person name="Howarth C."/>
            <person name="Mehta T."/>
            <person name="Neiman D."/>
            <person name="Pearson M."/>
            <person name="Roberts A."/>
            <person name="Saif S."/>
            <person name="Shea T."/>
            <person name="Shenoy N."/>
            <person name="Sisk P."/>
            <person name="Stolte C."/>
            <person name="Sykes S."/>
            <person name="White J."/>
            <person name="Yandava C."/>
            <person name="Allen-Vercoe E."/>
            <person name="Sibley C."/>
            <person name="Ambrose C.E."/>
            <person name="Strauss J."/>
            <person name="Daigneault M."/>
            <person name="Haas B."/>
            <person name="Nusbaum C."/>
            <person name="Birren B."/>
        </authorList>
    </citation>
    <scope>NUCLEOTIDE SEQUENCE [LARGE SCALE GENOMIC DNA]</scope>
    <source>
        <strain evidence="3 4">3_1_6</strain>
    </source>
</reference>
<name>E5Y7Y5_BILW3</name>
<dbReference type="HOGENOM" id="CLU_2407386_0_0_7"/>
<organism evidence="3 4">
    <name type="scientific">Bilophila wadsworthia (strain 3_1_6)</name>
    <dbReference type="NCBI Taxonomy" id="563192"/>
    <lineage>
        <taxon>Bacteria</taxon>
        <taxon>Pseudomonadati</taxon>
        <taxon>Thermodesulfobacteriota</taxon>
        <taxon>Desulfovibrionia</taxon>
        <taxon>Desulfovibrionales</taxon>
        <taxon>Desulfovibrionaceae</taxon>
        <taxon>Bilophila</taxon>
    </lineage>
</organism>
<dbReference type="RefSeq" id="WP_005028124.1">
    <property type="nucleotide sequence ID" value="NZ_KE150238.1"/>
</dbReference>
<evidence type="ECO:0000313" key="3">
    <source>
        <dbReference type="EMBL" id="EFV43884.1"/>
    </source>
</evidence>
<evidence type="ECO:0000313" key="4">
    <source>
        <dbReference type="Proteomes" id="UP000006034"/>
    </source>
</evidence>
<feature type="chain" id="PRO_5003201031" description="Acid shock protein" evidence="2">
    <location>
        <begin position="25"/>
        <end position="92"/>
    </location>
</feature>
<evidence type="ECO:0000256" key="2">
    <source>
        <dbReference type="SAM" id="SignalP"/>
    </source>
</evidence>
<gene>
    <name evidence="3" type="ORF">HMPREF0179_02300</name>
</gene>
<reference evidence="3 4" key="2">
    <citation type="submission" date="2013-04" db="EMBL/GenBank/DDBJ databases">
        <title>The Genome Sequence of Bilophila wadsworthia 3_1_6.</title>
        <authorList>
            <consortium name="The Broad Institute Genomics Platform"/>
            <person name="Earl A."/>
            <person name="Ward D."/>
            <person name="Feldgarden M."/>
            <person name="Gevers D."/>
            <person name="Sibley C."/>
            <person name="Strauss J."/>
            <person name="Allen-Vercoe E."/>
            <person name="Walker B."/>
            <person name="Young S."/>
            <person name="Zeng Q."/>
            <person name="Gargeya S."/>
            <person name="Fitzgerald M."/>
            <person name="Haas B."/>
            <person name="Abouelleil A."/>
            <person name="Allen A.W."/>
            <person name="Alvarado L."/>
            <person name="Arachchi H.M."/>
            <person name="Berlin A.M."/>
            <person name="Chapman S.B."/>
            <person name="Gainer-Dewar J."/>
            <person name="Goldberg J."/>
            <person name="Griggs A."/>
            <person name="Gujja S."/>
            <person name="Hansen M."/>
            <person name="Howarth C."/>
            <person name="Imamovic A."/>
            <person name="Ireland A."/>
            <person name="Larimer J."/>
            <person name="McCowan C."/>
            <person name="Murphy C."/>
            <person name="Pearson M."/>
            <person name="Poon T.W."/>
            <person name="Priest M."/>
            <person name="Roberts A."/>
            <person name="Saif S."/>
            <person name="Shea T."/>
            <person name="Sisk P."/>
            <person name="Sykes S."/>
            <person name="Wortman J."/>
            <person name="Nusbaum C."/>
            <person name="Birren B."/>
        </authorList>
    </citation>
    <scope>NUCLEOTIDE SEQUENCE [LARGE SCALE GENOMIC DNA]</scope>
    <source>
        <strain evidence="3 4">3_1_6</strain>
    </source>
</reference>
<feature type="region of interest" description="Disordered" evidence="1">
    <location>
        <begin position="36"/>
        <end position="92"/>
    </location>
</feature>
<keyword evidence="4" id="KW-1185">Reference proteome</keyword>
<sequence>MKKMIALLVLAFFGMTATCGMTFAAEANNGMATANEQAVQDPAIHQQKKAPHAVKNQEKKNAQHVNTKQQKKVTKKHDNAASQQKKTSDSQE</sequence>
<evidence type="ECO:0008006" key="5">
    <source>
        <dbReference type="Google" id="ProtNLM"/>
    </source>
</evidence>
<dbReference type="EMBL" id="ADCP02000001">
    <property type="protein sequence ID" value="EFV43884.1"/>
    <property type="molecule type" value="Genomic_DNA"/>
</dbReference>